<dbReference type="AlphaFoldDB" id="A0A0K9YQA6"/>
<dbReference type="OrthoDB" id="9768066at2"/>
<evidence type="ECO:0000313" key="2">
    <source>
        <dbReference type="EMBL" id="KNB70851.1"/>
    </source>
</evidence>
<keyword evidence="4" id="KW-1185">Reference proteome</keyword>
<reference evidence="2" key="2">
    <citation type="submission" date="2015-07" db="EMBL/GenBank/DDBJ databases">
        <title>MeaNS - Measles Nucleotide Surveillance Program.</title>
        <authorList>
            <person name="Tran T."/>
            <person name="Druce J."/>
        </authorList>
    </citation>
    <scope>NUCLEOTIDE SEQUENCE</scope>
    <source>
        <strain evidence="2">DSM 9887</strain>
    </source>
</reference>
<reference evidence="3" key="1">
    <citation type="submission" date="2015-07" db="EMBL/GenBank/DDBJ databases">
        <title>Genome sequencing project for genomic taxonomy and phylogenomics of Bacillus-like bacteria.</title>
        <authorList>
            <person name="Liu B."/>
            <person name="Wang J."/>
            <person name="Zhu Y."/>
            <person name="Liu G."/>
            <person name="Chen Q."/>
            <person name="Chen Z."/>
            <person name="Lan J."/>
            <person name="Che J."/>
            <person name="Ge C."/>
            <person name="Shi H."/>
            <person name="Pan Z."/>
            <person name="Liu X."/>
        </authorList>
    </citation>
    <scope>NUCLEOTIDE SEQUENCE [LARGE SCALE GENOMIC DNA]</scope>
    <source>
        <strain evidence="3">DSM 9887</strain>
    </source>
</reference>
<dbReference type="InterPro" id="IPR043737">
    <property type="entry name" value="DUF5682"/>
</dbReference>
<evidence type="ECO:0000313" key="3">
    <source>
        <dbReference type="Proteomes" id="UP000036834"/>
    </source>
</evidence>
<name>A0A0K9YQA6_9BACL</name>
<dbReference type="PATRIC" id="fig|54915.3.peg.2805"/>
<evidence type="ECO:0000313" key="4">
    <source>
        <dbReference type="Proteomes" id="UP000319578"/>
    </source>
</evidence>
<evidence type="ECO:0000313" key="1">
    <source>
        <dbReference type="EMBL" id="GED66930.1"/>
    </source>
</evidence>
<dbReference type="STRING" id="54915.ADS79_18560"/>
<dbReference type="Proteomes" id="UP000319578">
    <property type="component" value="Unassembled WGS sequence"/>
</dbReference>
<sequence>MGSLLQREEMDQINKLAAEEVYNLNKQVVYFPIRHHSPACSFHLKKTIEAYQPTTILIEGPDNSNHLIPILANDQTQPPVSIYYAYTTEERKYVCYFPFLSYSPEYVALLEAKRLQIPASFIDLGYGSRLESLEDGHDLKKHNEKQSYHDERMLSGSSFIQQLCATLKCRNFDELWEKVFEIEGIRKTSADFVKEVFAYCYLSRKCYDDAALEAEGDLIREAHMRKKIEEAKQTHDRILVVTGGFHTYGLIENRPVTYTVKKAKEEKVYPMVYTYQEADQLNGYASGMPFVHYYENVWRALEKKENAPFTKSALTYLPHLLKKLRDKDESNSTADAIEAYSLMSGLAVMREKSEGGAYELLDSVLSAFTKGERSIATNQPIEALRELMTGDGIGQVAKNNLDVPIVRDCKEKCKTHKLQISTTGRNQKILELYAKKTHRQASHFFHCMQFLGTEFCQKEAGPDWMNYKHVNLVRETWRYGYSSYVEARLIEASIYGGTVQEAAAQKLEDMVKELPQHQSHELAKWLLQAIVMGLEELGERLFELVEQSVKQDGHFLSLCQTLKVLTMLHEQKRLFGLKDTARLERLLDEIYYEAVTKIAWQSNPHPDEWSAIAEQLKFLYTVSEQKQAADAREIFSDQLQALLNSDQLPANLVGVVTAILCNLAVLDRSEVSRRARAYMLGSPDQILHTAPYLQGVFLVARDYLFYEEALLSDLNQMISSISYDDFIQVVPELRLAFTYFSPMEITMLSEKVAALFNASVGDVMGSFVDEKVMREARRLDLGIKEEYAKWNLI</sequence>
<organism evidence="2 3">
    <name type="scientific">Brevibacillus reuszeri</name>
    <dbReference type="NCBI Taxonomy" id="54915"/>
    <lineage>
        <taxon>Bacteria</taxon>
        <taxon>Bacillati</taxon>
        <taxon>Bacillota</taxon>
        <taxon>Bacilli</taxon>
        <taxon>Bacillales</taxon>
        <taxon>Paenibacillaceae</taxon>
        <taxon>Brevibacillus</taxon>
    </lineage>
</organism>
<dbReference type="EMBL" id="BJON01000002">
    <property type="protein sequence ID" value="GED66930.1"/>
    <property type="molecule type" value="Genomic_DNA"/>
</dbReference>
<gene>
    <name evidence="2" type="ORF">ADS79_18560</name>
    <name evidence="1" type="ORF">BRE01_06320</name>
</gene>
<dbReference type="Pfam" id="PF18934">
    <property type="entry name" value="DUF5682"/>
    <property type="match status" value="1"/>
</dbReference>
<dbReference type="Proteomes" id="UP000036834">
    <property type="component" value="Unassembled WGS sequence"/>
</dbReference>
<evidence type="ECO:0008006" key="5">
    <source>
        <dbReference type="Google" id="ProtNLM"/>
    </source>
</evidence>
<dbReference type="RefSeq" id="WP_049739878.1">
    <property type="nucleotide sequence ID" value="NZ_BJON01000002.1"/>
</dbReference>
<reference evidence="1 4" key="3">
    <citation type="submission" date="2019-06" db="EMBL/GenBank/DDBJ databases">
        <title>Whole genome shotgun sequence of Brevibacillus reuszeri NBRC 15719.</title>
        <authorList>
            <person name="Hosoyama A."/>
            <person name="Uohara A."/>
            <person name="Ohji S."/>
            <person name="Ichikawa N."/>
        </authorList>
    </citation>
    <scope>NUCLEOTIDE SEQUENCE [LARGE SCALE GENOMIC DNA]</scope>
    <source>
        <strain evidence="1 4">NBRC 15719</strain>
    </source>
</reference>
<accession>A0A0K9YQA6</accession>
<comment type="caution">
    <text evidence="2">The sequence shown here is derived from an EMBL/GenBank/DDBJ whole genome shotgun (WGS) entry which is preliminary data.</text>
</comment>
<dbReference type="EMBL" id="LGIQ01000009">
    <property type="protein sequence ID" value="KNB70851.1"/>
    <property type="molecule type" value="Genomic_DNA"/>
</dbReference>
<proteinExistence type="predicted"/>
<protein>
    <recommendedName>
        <fullName evidence="5">4-aminobutyrate aminotransferase</fullName>
    </recommendedName>
</protein>